<organism evidence="3 4">
    <name type="scientific">Bifidobacterium callimiconis</name>
    <dbReference type="NCBI Taxonomy" id="2306973"/>
    <lineage>
        <taxon>Bacteria</taxon>
        <taxon>Bacillati</taxon>
        <taxon>Actinomycetota</taxon>
        <taxon>Actinomycetes</taxon>
        <taxon>Bifidobacteriales</taxon>
        <taxon>Bifidobacteriaceae</taxon>
        <taxon>Bifidobacterium</taxon>
    </lineage>
</organism>
<feature type="compositionally biased region" description="Polar residues" evidence="1">
    <location>
        <begin position="1"/>
        <end position="12"/>
    </location>
</feature>
<dbReference type="AlphaFoldDB" id="A0A430FCN8"/>
<feature type="compositionally biased region" description="Low complexity" evidence="1">
    <location>
        <begin position="328"/>
        <end position="339"/>
    </location>
</feature>
<feature type="transmembrane region" description="Helical" evidence="2">
    <location>
        <begin position="83"/>
        <end position="106"/>
    </location>
</feature>
<feature type="transmembrane region" description="Helical" evidence="2">
    <location>
        <begin position="364"/>
        <end position="387"/>
    </location>
</feature>
<dbReference type="Proteomes" id="UP000288607">
    <property type="component" value="Unassembled WGS sequence"/>
</dbReference>
<comment type="caution">
    <text evidence="3">The sequence shown here is derived from an EMBL/GenBank/DDBJ whole genome shotgun (WGS) entry which is preliminary data.</text>
</comment>
<feature type="transmembrane region" description="Helical" evidence="2">
    <location>
        <begin position="53"/>
        <end position="71"/>
    </location>
</feature>
<feature type="transmembrane region" description="Helical" evidence="2">
    <location>
        <begin position="285"/>
        <end position="304"/>
    </location>
</feature>
<feature type="transmembrane region" description="Helical" evidence="2">
    <location>
        <begin position="524"/>
        <end position="543"/>
    </location>
</feature>
<dbReference type="Pfam" id="PF13687">
    <property type="entry name" value="DUF4153"/>
    <property type="match status" value="2"/>
</dbReference>
<feature type="transmembrane region" description="Helical" evidence="2">
    <location>
        <begin position="407"/>
        <end position="429"/>
    </location>
</feature>
<keyword evidence="2" id="KW-1133">Transmembrane helix</keyword>
<feature type="compositionally biased region" description="Polar residues" evidence="1">
    <location>
        <begin position="21"/>
        <end position="47"/>
    </location>
</feature>
<dbReference type="RefSeq" id="WP_164520740.1">
    <property type="nucleotide sequence ID" value="NZ_JAFEJY010000005.1"/>
</dbReference>
<evidence type="ECO:0000256" key="1">
    <source>
        <dbReference type="SAM" id="MobiDB-lite"/>
    </source>
</evidence>
<reference evidence="3 4" key="1">
    <citation type="submission" date="2018-09" db="EMBL/GenBank/DDBJ databases">
        <title>Characterization of the phylogenetic diversity of five novel species belonging to the genus Bifidobacterium.</title>
        <authorList>
            <person name="Lugli G.A."/>
            <person name="Duranti S."/>
            <person name="Milani C."/>
        </authorList>
    </citation>
    <scope>NUCLEOTIDE SEQUENCE [LARGE SCALE GENOMIC DNA]</scope>
    <source>
        <strain evidence="3 4">2028B</strain>
    </source>
</reference>
<evidence type="ECO:0000313" key="4">
    <source>
        <dbReference type="Proteomes" id="UP000288607"/>
    </source>
</evidence>
<feature type="transmembrane region" description="Helical" evidence="2">
    <location>
        <begin position="241"/>
        <end position="265"/>
    </location>
</feature>
<feature type="transmembrane region" description="Helical" evidence="2">
    <location>
        <begin position="206"/>
        <end position="229"/>
    </location>
</feature>
<feature type="transmembrane region" description="Helical" evidence="2">
    <location>
        <begin position="173"/>
        <end position="194"/>
    </location>
</feature>
<keyword evidence="2" id="KW-0472">Membrane</keyword>
<proteinExistence type="predicted"/>
<dbReference type="InterPro" id="IPR025291">
    <property type="entry name" value="DUF4153"/>
</dbReference>
<keyword evidence="2" id="KW-0812">Transmembrane</keyword>
<protein>
    <recommendedName>
        <fullName evidence="5">DUF4173 domain-containing protein</fullName>
    </recommendedName>
</protein>
<accession>A0A430FCN8</accession>
<name>A0A430FCN8_9BIFI</name>
<feature type="transmembrane region" description="Helical" evidence="2">
    <location>
        <begin position="467"/>
        <end position="490"/>
    </location>
</feature>
<feature type="region of interest" description="Disordered" evidence="1">
    <location>
        <begin position="313"/>
        <end position="340"/>
    </location>
</feature>
<evidence type="ECO:0000313" key="3">
    <source>
        <dbReference type="EMBL" id="RSX50568.1"/>
    </source>
</evidence>
<dbReference type="EMBL" id="QXGJ01000007">
    <property type="protein sequence ID" value="RSX50568.1"/>
    <property type="molecule type" value="Genomic_DNA"/>
</dbReference>
<feature type="region of interest" description="Disordered" evidence="1">
    <location>
        <begin position="1"/>
        <end position="52"/>
    </location>
</feature>
<feature type="transmembrane region" description="Helical" evidence="2">
    <location>
        <begin position="496"/>
        <end position="517"/>
    </location>
</feature>
<keyword evidence="4" id="KW-1185">Reference proteome</keyword>
<evidence type="ECO:0008006" key="5">
    <source>
        <dbReference type="Google" id="ProtNLM"/>
    </source>
</evidence>
<gene>
    <name evidence="3" type="ORF">D2E23_1591</name>
</gene>
<evidence type="ECO:0000256" key="2">
    <source>
        <dbReference type="SAM" id="Phobius"/>
    </source>
</evidence>
<sequence length="564" mass="60926">MPIPSSPNTSRLPSRGGELSAQPTEGSIQKQPHSTTTNPQPQLHPTTNPAPPLPRRTILTLAVSILIPVLFDRLVVANLAARYVIILLGVFWLACVAIITALNWRTARRNPFAWFTAAAIVALTIWLIIAERNSIIAWNRSDMAGIDPQPWLSYGLAPTKGLPFIANDEYETLTGLVIVPALLMLHAQLVGGLFSPTHPFGLALRWLSSWVVQPFNRVNAFVAALGRLINDIAEHGKRPTLVRIGIALLICIPLIGVLLALLASADMVFAYGLSRMVRDINVNAILFHGTAIVVPIPFLYSLLVNLEPNDVPTRAAESPTKESPIQESAAADSAAFSNSHRPSRFAGDLRALYSLEVRFSLDPAITMIVLGAVLIVYAVFCSVQFTFLFAGAGLPDGLTYAQYARSGFFQLLFVAAVNLAGFGLVLTYARSHAQGTPTSTFVPTPASALTPTLHSTLHRDRTITGMLIGLIAATGVLLASAATRLSLYIGAYGLTWLRFISMAFIGLLAVMLALCVAKMMLPRIPLITVCVMLFVVWYVAVGYTDPASLIQAYNEAHGFTVMLP</sequence>
<feature type="transmembrane region" description="Helical" evidence="2">
    <location>
        <begin position="112"/>
        <end position="130"/>
    </location>
</feature>